<dbReference type="InParanoid" id="A0A0D0D8U5"/>
<proteinExistence type="predicted"/>
<organism evidence="2 3">
    <name type="scientific">Paxillus rubicundulus Ve08.2h10</name>
    <dbReference type="NCBI Taxonomy" id="930991"/>
    <lineage>
        <taxon>Eukaryota</taxon>
        <taxon>Fungi</taxon>
        <taxon>Dikarya</taxon>
        <taxon>Basidiomycota</taxon>
        <taxon>Agaricomycotina</taxon>
        <taxon>Agaricomycetes</taxon>
        <taxon>Agaricomycetidae</taxon>
        <taxon>Boletales</taxon>
        <taxon>Paxilineae</taxon>
        <taxon>Paxillaceae</taxon>
        <taxon>Paxillus</taxon>
    </lineage>
</organism>
<feature type="compositionally biased region" description="Basic and acidic residues" evidence="1">
    <location>
        <begin position="299"/>
        <end position="311"/>
    </location>
</feature>
<feature type="region of interest" description="Disordered" evidence="1">
    <location>
        <begin position="286"/>
        <end position="316"/>
    </location>
</feature>
<feature type="compositionally biased region" description="Polar residues" evidence="1">
    <location>
        <begin position="18"/>
        <end position="27"/>
    </location>
</feature>
<feature type="compositionally biased region" description="Basic and acidic residues" evidence="1">
    <location>
        <begin position="63"/>
        <end position="73"/>
    </location>
</feature>
<feature type="region of interest" description="Disordered" evidence="1">
    <location>
        <begin position="1"/>
        <end position="203"/>
    </location>
</feature>
<gene>
    <name evidence="2" type="ORF">PAXRUDRAFT_168651</name>
</gene>
<feature type="compositionally biased region" description="Basic and acidic residues" evidence="1">
    <location>
        <begin position="119"/>
        <end position="139"/>
    </location>
</feature>
<feature type="compositionally biased region" description="Basic and acidic residues" evidence="1">
    <location>
        <begin position="249"/>
        <end position="258"/>
    </location>
</feature>
<dbReference type="Proteomes" id="UP000054538">
    <property type="component" value="Unassembled WGS sequence"/>
</dbReference>
<evidence type="ECO:0000256" key="1">
    <source>
        <dbReference type="SAM" id="MobiDB-lite"/>
    </source>
</evidence>
<feature type="compositionally biased region" description="Basic residues" evidence="1">
    <location>
        <begin position="180"/>
        <end position="195"/>
    </location>
</feature>
<accession>A0A0D0D8U5</accession>
<protein>
    <submittedName>
        <fullName evidence="2">Uncharacterized protein</fullName>
    </submittedName>
</protein>
<feature type="compositionally biased region" description="Polar residues" evidence="1">
    <location>
        <begin position="286"/>
        <end position="298"/>
    </location>
</feature>
<dbReference type="AlphaFoldDB" id="A0A0D0D8U5"/>
<reference evidence="2 3" key="1">
    <citation type="submission" date="2014-04" db="EMBL/GenBank/DDBJ databases">
        <authorList>
            <consortium name="DOE Joint Genome Institute"/>
            <person name="Kuo A."/>
            <person name="Kohler A."/>
            <person name="Jargeat P."/>
            <person name="Nagy L.G."/>
            <person name="Floudas D."/>
            <person name="Copeland A."/>
            <person name="Barry K.W."/>
            <person name="Cichocki N."/>
            <person name="Veneault-Fourrey C."/>
            <person name="LaButti K."/>
            <person name="Lindquist E.A."/>
            <person name="Lipzen A."/>
            <person name="Lundell T."/>
            <person name="Morin E."/>
            <person name="Murat C."/>
            <person name="Sun H."/>
            <person name="Tunlid A."/>
            <person name="Henrissat B."/>
            <person name="Grigoriev I.V."/>
            <person name="Hibbett D.S."/>
            <person name="Martin F."/>
            <person name="Nordberg H.P."/>
            <person name="Cantor M.N."/>
            <person name="Hua S.X."/>
        </authorList>
    </citation>
    <scope>NUCLEOTIDE SEQUENCE [LARGE SCALE GENOMIC DNA]</scope>
    <source>
        <strain evidence="2 3">Ve08.2h10</strain>
    </source>
</reference>
<keyword evidence="3" id="KW-1185">Reference proteome</keyword>
<feature type="compositionally biased region" description="Acidic residues" evidence="1">
    <location>
        <begin position="28"/>
        <end position="37"/>
    </location>
</feature>
<sequence>MQREAAEAALQIHFDSFPTPNTPTSQFGDEEQDEAQASDEQNPTKVAQEQDNAEPGQEQDPPEVTHQHDRKSETSSTRRRLDMFAVGLPVSRASPEASYDREGGFWKGFNRAGPTDAPSDEKKKADDPNKDKPDPDSQHRTFKGLKLLPQSLKRSKKIKDDPVHSVLPPPDPEVAGSKITRPRASWKSRWHLARHQQRDMTTVYPCKAEDRHVAAADSPQPSQVLEQWETVPGDYLTHTVLPDSPPRTPTDDHHHDGPNESPDNYSPGPLCGLCATLLSFQATAASTRPVTSTANARESTQREQTEHRSAHDTVVGIELARIHAGCPASGSVDPPQG</sequence>
<reference evidence="3" key="2">
    <citation type="submission" date="2015-01" db="EMBL/GenBank/DDBJ databases">
        <title>Evolutionary Origins and Diversification of the Mycorrhizal Mutualists.</title>
        <authorList>
            <consortium name="DOE Joint Genome Institute"/>
            <consortium name="Mycorrhizal Genomics Consortium"/>
            <person name="Kohler A."/>
            <person name="Kuo A."/>
            <person name="Nagy L.G."/>
            <person name="Floudas D."/>
            <person name="Copeland A."/>
            <person name="Barry K.W."/>
            <person name="Cichocki N."/>
            <person name="Veneault-Fourrey C."/>
            <person name="LaButti K."/>
            <person name="Lindquist E.A."/>
            <person name="Lipzen A."/>
            <person name="Lundell T."/>
            <person name="Morin E."/>
            <person name="Murat C."/>
            <person name="Riley R."/>
            <person name="Ohm R."/>
            <person name="Sun H."/>
            <person name="Tunlid A."/>
            <person name="Henrissat B."/>
            <person name="Grigoriev I.V."/>
            <person name="Hibbett D.S."/>
            <person name="Martin F."/>
        </authorList>
    </citation>
    <scope>NUCLEOTIDE SEQUENCE [LARGE SCALE GENOMIC DNA]</scope>
    <source>
        <strain evidence="3">Ve08.2h10</strain>
    </source>
</reference>
<dbReference type="EMBL" id="KN827273">
    <property type="protein sequence ID" value="KIK76829.1"/>
    <property type="molecule type" value="Genomic_DNA"/>
</dbReference>
<evidence type="ECO:0000313" key="2">
    <source>
        <dbReference type="EMBL" id="KIK76829.1"/>
    </source>
</evidence>
<name>A0A0D0D8U5_9AGAM</name>
<dbReference type="HOGENOM" id="CLU_824134_0_0_1"/>
<evidence type="ECO:0000313" key="3">
    <source>
        <dbReference type="Proteomes" id="UP000054538"/>
    </source>
</evidence>
<feature type="region of interest" description="Disordered" evidence="1">
    <location>
        <begin position="236"/>
        <end position="266"/>
    </location>
</feature>